<evidence type="ECO:0000256" key="2">
    <source>
        <dbReference type="ARBA" id="ARBA00022692"/>
    </source>
</evidence>
<keyword evidence="5" id="KW-0472">Membrane</keyword>
<gene>
    <name evidence="8" type="ORF">ALMOND_2B027235</name>
</gene>
<organism evidence="8 9">
    <name type="scientific">Prunus dulcis</name>
    <name type="common">Almond</name>
    <name type="synonym">Amygdalus dulcis</name>
    <dbReference type="NCBI Taxonomy" id="3755"/>
    <lineage>
        <taxon>Eukaryota</taxon>
        <taxon>Viridiplantae</taxon>
        <taxon>Streptophyta</taxon>
        <taxon>Embryophyta</taxon>
        <taxon>Tracheophyta</taxon>
        <taxon>Spermatophyta</taxon>
        <taxon>Magnoliopsida</taxon>
        <taxon>eudicotyledons</taxon>
        <taxon>Gunneridae</taxon>
        <taxon>Pentapetalae</taxon>
        <taxon>rosids</taxon>
        <taxon>fabids</taxon>
        <taxon>Rosales</taxon>
        <taxon>Rosaceae</taxon>
        <taxon>Amygdaloideae</taxon>
        <taxon>Amygdaleae</taxon>
        <taxon>Prunus</taxon>
    </lineage>
</organism>
<dbReference type="GO" id="GO:0016020">
    <property type="term" value="C:membrane"/>
    <property type="evidence" value="ECO:0007669"/>
    <property type="project" value="UniProtKB-SubCell"/>
</dbReference>
<reference evidence="9" key="1">
    <citation type="journal article" date="2020" name="Plant J.">
        <title>Transposons played a major role in the diversification between the closely related almond and peach genomes: results from the almond genome sequence.</title>
        <authorList>
            <person name="Alioto T."/>
            <person name="Alexiou K.G."/>
            <person name="Bardil A."/>
            <person name="Barteri F."/>
            <person name="Castanera R."/>
            <person name="Cruz F."/>
            <person name="Dhingra A."/>
            <person name="Duval H."/>
            <person name="Fernandez I Marti A."/>
            <person name="Frias L."/>
            <person name="Galan B."/>
            <person name="Garcia J.L."/>
            <person name="Howad W."/>
            <person name="Gomez-Garrido J."/>
            <person name="Gut M."/>
            <person name="Julca I."/>
            <person name="Morata J."/>
            <person name="Puigdomenech P."/>
            <person name="Ribeca P."/>
            <person name="Rubio Cabetas M.J."/>
            <person name="Vlasova A."/>
            <person name="Wirthensohn M."/>
            <person name="Garcia-Mas J."/>
            <person name="Gabaldon T."/>
            <person name="Casacuberta J.M."/>
            <person name="Arus P."/>
        </authorList>
    </citation>
    <scope>NUCLEOTIDE SEQUENCE [LARGE SCALE GENOMIC DNA]</scope>
    <source>
        <strain evidence="9">cv. Texas</strain>
    </source>
</reference>
<keyword evidence="7" id="KW-0325">Glycoprotein</keyword>
<dbReference type="Gene3D" id="3.80.10.10">
    <property type="entry name" value="Ribonuclease Inhibitor"/>
    <property type="match status" value="1"/>
</dbReference>
<dbReference type="PANTHER" id="PTHR48063:SF90">
    <property type="entry name" value="OS11G0565920 PROTEIN"/>
    <property type="match status" value="1"/>
</dbReference>
<keyword evidence="3" id="KW-0732">Signal</keyword>
<evidence type="ECO:0000256" key="5">
    <source>
        <dbReference type="ARBA" id="ARBA00023136"/>
    </source>
</evidence>
<dbReference type="SUPFAM" id="SSF52058">
    <property type="entry name" value="L domain-like"/>
    <property type="match status" value="1"/>
</dbReference>
<dbReference type="Gramene" id="VVA26982">
    <property type="protein sequence ID" value="VVA26982"/>
    <property type="gene ID" value="Prudul26B027235"/>
</dbReference>
<accession>A0A5E4FGM6</accession>
<evidence type="ECO:0000313" key="8">
    <source>
        <dbReference type="EMBL" id="VVA26982.1"/>
    </source>
</evidence>
<dbReference type="InParanoid" id="A0A5E4FGM6"/>
<comment type="subcellular location">
    <subcellularLocation>
        <location evidence="1">Membrane</location>
        <topology evidence="1">Single-pass type I membrane protein</topology>
    </subcellularLocation>
</comment>
<keyword evidence="2" id="KW-0812">Transmembrane</keyword>
<proteinExistence type="predicted"/>
<evidence type="ECO:0000256" key="3">
    <source>
        <dbReference type="ARBA" id="ARBA00022729"/>
    </source>
</evidence>
<sequence length="110" mass="13123">MFYMLRLRSNFFTGHIPRQLCNLRYLHILDLSHNKFSSTIPKCFNHLTSLVRAVSNIFHDYYREPTMLTLKGQELVYNTTMMLVKSIDLSSIFWKVKSPKRYVASLYWVP</sequence>
<dbReference type="InterPro" id="IPR046956">
    <property type="entry name" value="RLP23-like"/>
</dbReference>
<name>A0A5E4FGM6_PRUDU</name>
<dbReference type="EMBL" id="CABIKO010000114">
    <property type="protein sequence ID" value="VVA26982.1"/>
    <property type="molecule type" value="Genomic_DNA"/>
</dbReference>
<dbReference type="PANTHER" id="PTHR48063">
    <property type="entry name" value="LRR RECEPTOR-LIKE KINASE"/>
    <property type="match status" value="1"/>
</dbReference>
<evidence type="ECO:0000256" key="6">
    <source>
        <dbReference type="ARBA" id="ARBA00023170"/>
    </source>
</evidence>
<dbReference type="InterPro" id="IPR001611">
    <property type="entry name" value="Leu-rich_rpt"/>
</dbReference>
<protein>
    <submittedName>
        <fullName evidence="8">PREDICTED: LRR receptor</fullName>
    </submittedName>
</protein>
<dbReference type="AlphaFoldDB" id="A0A5E4FGM6"/>
<keyword evidence="4" id="KW-1133">Transmembrane helix</keyword>
<evidence type="ECO:0000256" key="7">
    <source>
        <dbReference type="ARBA" id="ARBA00023180"/>
    </source>
</evidence>
<dbReference type="Proteomes" id="UP000327085">
    <property type="component" value="Chromosome 4"/>
</dbReference>
<evidence type="ECO:0000256" key="1">
    <source>
        <dbReference type="ARBA" id="ARBA00004479"/>
    </source>
</evidence>
<keyword evidence="6 8" id="KW-0675">Receptor</keyword>
<dbReference type="Pfam" id="PF00560">
    <property type="entry name" value="LRR_1"/>
    <property type="match status" value="2"/>
</dbReference>
<dbReference type="InterPro" id="IPR032675">
    <property type="entry name" value="LRR_dom_sf"/>
</dbReference>
<evidence type="ECO:0000313" key="9">
    <source>
        <dbReference type="Proteomes" id="UP000327085"/>
    </source>
</evidence>
<evidence type="ECO:0000256" key="4">
    <source>
        <dbReference type="ARBA" id="ARBA00022989"/>
    </source>
</evidence>